<comment type="caution">
    <text evidence="2">The sequence shown here is derived from an EMBL/GenBank/DDBJ whole genome shotgun (WGS) entry which is preliminary data.</text>
</comment>
<reference evidence="3" key="1">
    <citation type="journal article" date="2019" name="Int. J. Syst. Evol. Microbiol.">
        <title>The Global Catalogue of Microorganisms (GCM) 10K type strain sequencing project: providing services to taxonomists for standard genome sequencing and annotation.</title>
        <authorList>
            <consortium name="The Broad Institute Genomics Platform"/>
            <consortium name="The Broad Institute Genome Sequencing Center for Infectious Disease"/>
            <person name="Wu L."/>
            <person name="Ma J."/>
        </authorList>
    </citation>
    <scope>NUCLEOTIDE SEQUENCE [LARGE SCALE GENOMIC DNA]</scope>
    <source>
        <strain evidence="3">CCUG 56401</strain>
    </source>
</reference>
<keyword evidence="3" id="KW-1185">Reference proteome</keyword>
<evidence type="ECO:0000313" key="3">
    <source>
        <dbReference type="Proteomes" id="UP001597018"/>
    </source>
</evidence>
<organism evidence="2 3">
    <name type="scientific">Saccharopolyspora rosea</name>
    <dbReference type="NCBI Taxonomy" id="524884"/>
    <lineage>
        <taxon>Bacteria</taxon>
        <taxon>Bacillati</taxon>
        <taxon>Actinomycetota</taxon>
        <taxon>Actinomycetes</taxon>
        <taxon>Pseudonocardiales</taxon>
        <taxon>Pseudonocardiaceae</taxon>
        <taxon>Saccharopolyspora</taxon>
    </lineage>
</organism>
<feature type="signal peptide" evidence="1">
    <location>
        <begin position="1"/>
        <end position="26"/>
    </location>
</feature>
<sequence length="142" mass="14716">MRKIILSASIPIAMATLAMSAGTANAGGIVIDDIQRGTKQPNAIAECAAGPGATCQIGQGKTIGSTISGETGVDFGTLNASLGGSYQETYTVTNNCTSPPLQRGQVWVMFPRGDFVFFHDAAGQKGTAFLPTGVFCEVHSDW</sequence>
<evidence type="ECO:0000256" key="1">
    <source>
        <dbReference type="SAM" id="SignalP"/>
    </source>
</evidence>
<feature type="chain" id="PRO_5047265747" evidence="1">
    <location>
        <begin position="27"/>
        <end position="142"/>
    </location>
</feature>
<gene>
    <name evidence="2" type="ORF">ACFQ16_01140</name>
</gene>
<dbReference type="RefSeq" id="WP_263250037.1">
    <property type="nucleotide sequence ID" value="NZ_BAABLT010000034.1"/>
</dbReference>
<keyword evidence="1" id="KW-0732">Signal</keyword>
<name>A0ABW3FKN2_9PSEU</name>
<dbReference type="Proteomes" id="UP001597018">
    <property type="component" value="Unassembled WGS sequence"/>
</dbReference>
<dbReference type="EMBL" id="JBHTIW010000001">
    <property type="protein sequence ID" value="MFD0918338.1"/>
    <property type="molecule type" value="Genomic_DNA"/>
</dbReference>
<accession>A0ABW3FKN2</accession>
<protein>
    <submittedName>
        <fullName evidence="2">Uncharacterized protein</fullName>
    </submittedName>
</protein>
<proteinExistence type="predicted"/>
<evidence type="ECO:0000313" key="2">
    <source>
        <dbReference type="EMBL" id="MFD0918338.1"/>
    </source>
</evidence>